<sequence length="329" mass="35622">MINFGCIGTGWITASFVDSAQATGKWKLAAVYSRKAETAKDFGAKFDVTAVHTSLEALANDGDIQAVYIASPNSLHHEQAKIILSGKKHVIIEKPATSTVAEFEELHALAKEHGVFLLEANRHIQEINFKILQRNLSRLGAIYGASLTYASYSSRYNNVLAGETPNIFSLEYSGGALVDLGVYPISFAVALFGKPKSQSYSPVIIATGADGGGLITLRYEGFGVVINASKCYTSTAPSEVYGEKGTFVINAVTDIERVTFLDAKSKQKEELAKEKAKLNLQEEAEEFARIIEGGDGEAAKRLEELSRIVIGITTDLRRQCGLVFAVEKS</sequence>
<dbReference type="PANTHER" id="PTHR43054">
    <property type="match status" value="1"/>
</dbReference>
<dbReference type="OMA" id="RHIQEAN"/>
<evidence type="ECO:0000313" key="5">
    <source>
        <dbReference type="Proteomes" id="UP000016924"/>
    </source>
</evidence>
<dbReference type="PANTHER" id="PTHR43054:SF1">
    <property type="entry name" value="SCYLLO-INOSITOL 2-DEHYDROGENASE (NADP(+)) IOLU"/>
    <property type="match status" value="1"/>
</dbReference>
<dbReference type="GeneID" id="19900568"/>
<dbReference type="Proteomes" id="UP000016924">
    <property type="component" value="Unassembled WGS sequence"/>
</dbReference>
<protein>
    <submittedName>
        <fullName evidence="4">Uncharacterized protein</fullName>
    </submittedName>
</protein>
<dbReference type="Gene3D" id="3.30.360.10">
    <property type="entry name" value="Dihydrodipicolinate Reductase, domain 2"/>
    <property type="match status" value="1"/>
</dbReference>
<dbReference type="SUPFAM" id="SSF55347">
    <property type="entry name" value="Glyceraldehyde-3-phosphate dehydrogenase-like, C-terminal domain"/>
    <property type="match status" value="1"/>
</dbReference>
<dbReference type="RefSeq" id="XP_007779344.1">
    <property type="nucleotide sequence ID" value="XM_007781154.1"/>
</dbReference>
<evidence type="ECO:0000259" key="2">
    <source>
        <dbReference type="Pfam" id="PF01408"/>
    </source>
</evidence>
<keyword evidence="5" id="KW-1185">Reference proteome</keyword>
<feature type="domain" description="Gfo/Idh/MocA-like oxidoreductase N-terminal" evidence="2">
    <location>
        <begin position="2"/>
        <end position="117"/>
    </location>
</feature>
<dbReference type="OrthoDB" id="2129491at2759"/>
<dbReference type="SUPFAM" id="SSF51735">
    <property type="entry name" value="NAD(P)-binding Rossmann-fold domains"/>
    <property type="match status" value="1"/>
</dbReference>
<dbReference type="STRING" id="1168221.R7YQ56"/>
<evidence type="ECO:0000313" key="4">
    <source>
        <dbReference type="EMBL" id="EON64027.1"/>
    </source>
</evidence>
<accession>R7YQ56</accession>
<comment type="similarity">
    <text evidence="1">Belongs to the Gfo/Idh/MocA family.</text>
</comment>
<reference evidence="5" key="1">
    <citation type="submission" date="2012-06" db="EMBL/GenBank/DDBJ databases">
        <title>The genome sequence of Coniosporium apollinis CBS 100218.</title>
        <authorList>
            <consortium name="The Broad Institute Genome Sequencing Platform"/>
            <person name="Cuomo C."/>
            <person name="Gorbushina A."/>
            <person name="Noack S."/>
            <person name="Walker B."/>
            <person name="Young S.K."/>
            <person name="Zeng Q."/>
            <person name="Gargeya S."/>
            <person name="Fitzgerald M."/>
            <person name="Haas B."/>
            <person name="Abouelleil A."/>
            <person name="Alvarado L."/>
            <person name="Arachchi H.M."/>
            <person name="Berlin A.M."/>
            <person name="Chapman S.B."/>
            <person name="Goldberg J."/>
            <person name="Griggs A."/>
            <person name="Gujja S."/>
            <person name="Hansen M."/>
            <person name="Howarth C."/>
            <person name="Imamovic A."/>
            <person name="Larimer J."/>
            <person name="McCowan C."/>
            <person name="Montmayeur A."/>
            <person name="Murphy C."/>
            <person name="Neiman D."/>
            <person name="Pearson M."/>
            <person name="Priest M."/>
            <person name="Roberts A."/>
            <person name="Saif S."/>
            <person name="Shea T."/>
            <person name="Sisk P."/>
            <person name="Sykes S."/>
            <person name="Wortman J."/>
            <person name="Nusbaum C."/>
            <person name="Birren B."/>
        </authorList>
    </citation>
    <scope>NUCLEOTIDE SEQUENCE [LARGE SCALE GENOMIC DNA]</scope>
    <source>
        <strain evidence="5">CBS 100218</strain>
    </source>
</reference>
<evidence type="ECO:0000256" key="1">
    <source>
        <dbReference type="ARBA" id="ARBA00010928"/>
    </source>
</evidence>
<evidence type="ECO:0000259" key="3">
    <source>
        <dbReference type="Pfam" id="PF22725"/>
    </source>
</evidence>
<organism evidence="4 5">
    <name type="scientific">Coniosporium apollinis (strain CBS 100218)</name>
    <name type="common">Rock-inhabiting black yeast</name>
    <dbReference type="NCBI Taxonomy" id="1168221"/>
    <lineage>
        <taxon>Eukaryota</taxon>
        <taxon>Fungi</taxon>
        <taxon>Dikarya</taxon>
        <taxon>Ascomycota</taxon>
        <taxon>Pezizomycotina</taxon>
        <taxon>Dothideomycetes</taxon>
        <taxon>Dothideomycetes incertae sedis</taxon>
        <taxon>Coniosporium</taxon>
    </lineage>
</organism>
<dbReference type="InterPro" id="IPR036291">
    <property type="entry name" value="NAD(P)-bd_dom_sf"/>
</dbReference>
<dbReference type="InterPro" id="IPR000683">
    <property type="entry name" value="Gfo/Idh/MocA-like_OxRdtase_N"/>
</dbReference>
<name>R7YQ56_CONA1</name>
<dbReference type="InterPro" id="IPR055170">
    <property type="entry name" value="GFO_IDH_MocA-like_dom"/>
</dbReference>
<dbReference type="Pfam" id="PF22725">
    <property type="entry name" value="GFO_IDH_MocA_C3"/>
    <property type="match status" value="1"/>
</dbReference>
<proteinExistence type="inferred from homology"/>
<dbReference type="Gene3D" id="3.40.50.720">
    <property type="entry name" value="NAD(P)-binding Rossmann-like Domain"/>
    <property type="match status" value="1"/>
</dbReference>
<feature type="domain" description="GFO/IDH/MocA-like oxidoreductase" evidence="3">
    <location>
        <begin position="139"/>
        <end position="247"/>
    </location>
</feature>
<gene>
    <name evidence="4" type="ORF">W97_03257</name>
</gene>
<dbReference type="AlphaFoldDB" id="R7YQ56"/>
<dbReference type="GO" id="GO:0000166">
    <property type="term" value="F:nucleotide binding"/>
    <property type="evidence" value="ECO:0007669"/>
    <property type="project" value="InterPro"/>
</dbReference>
<dbReference type="eggNOG" id="KOG2741">
    <property type="taxonomic scope" value="Eukaryota"/>
</dbReference>
<dbReference type="Pfam" id="PF01408">
    <property type="entry name" value="GFO_IDH_MocA"/>
    <property type="match status" value="1"/>
</dbReference>
<dbReference type="HOGENOM" id="CLU_023194_7_0_1"/>
<dbReference type="EMBL" id="JH767566">
    <property type="protein sequence ID" value="EON64027.1"/>
    <property type="molecule type" value="Genomic_DNA"/>
</dbReference>